<dbReference type="GO" id="GO:0006887">
    <property type="term" value="P:exocytosis"/>
    <property type="evidence" value="ECO:0007669"/>
    <property type="project" value="UniProtKB-KW"/>
</dbReference>
<dbReference type="InterPro" id="IPR042560">
    <property type="entry name" value="Exo84_C_2"/>
</dbReference>
<comment type="subcellular location">
    <subcellularLocation>
        <location evidence="3">Cell projection</location>
        <location evidence="3">Growth cone</location>
    </subcellularLocation>
    <subcellularLocation>
        <location evidence="2">Cytoplasm</location>
        <location evidence="2">Perinuclear region</location>
    </subcellularLocation>
</comment>
<evidence type="ECO:0000259" key="10">
    <source>
        <dbReference type="PROSITE" id="PS50003"/>
    </source>
</evidence>
<dbReference type="GO" id="GO:0048471">
    <property type="term" value="C:perinuclear region of cytoplasm"/>
    <property type="evidence" value="ECO:0007669"/>
    <property type="project" value="UniProtKB-SubCell"/>
</dbReference>
<dbReference type="OrthoDB" id="8060176at2759"/>
<gene>
    <name evidence="11" type="primary">EXOC8</name>
</gene>
<dbReference type="InterPro" id="IPR033961">
    <property type="entry name" value="Exo84"/>
</dbReference>
<name>T2MA04_HYDVU</name>
<evidence type="ECO:0000256" key="2">
    <source>
        <dbReference type="ARBA" id="ARBA00004556"/>
    </source>
</evidence>
<evidence type="ECO:0000256" key="4">
    <source>
        <dbReference type="ARBA" id="ARBA00007210"/>
    </source>
</evidence>
<keyword evidence="7" id="KW-0268">Exocytosis</keyword>
<evidence type="ECO:0000313" key="11">
    <source>
        <dbReference type="EMBL" id="CDG68896.1"/>
    </source>
</evidence>
<dbReference type="PANTHER" id="PTHR21426">
    <property type="entry name" value="EXOCYST COMPLEX COMPONENT 8"/>
    <property type="match status" value="1"/>
</dbReference>
<dbReference type="PROSITE" id="PS50003">
    <property type="entry name" value="PH_DOMAIN"/>
    <property type="match status" value="1"/>
</dbReference>
<dbReference type="GO" id="GO:0030426">
    <property type="term" value="C:growth cone"/>
    <property type="evidence" value="ECO:0007669"/>
    <property type="project" value="UniProtKB-SubCell"/>
</dbReference>
<dbReference type="Gene3D" id="2.30.29.30">
    <property type="entry name" value="Pleckstrin-homology domain (PH domain)/Phosphotyrosine-binding domain (PTB)"/>
    <property type="match status" value="1"/>
</dbReference>
<dbReference type="Pfam" id="PF16528">
    <property type="entry name" value="Exo84_C"/>
    <property type="match status" value="1"/>
</dbReference>
<evidence type="ECO:0000256" key="3">
    <source>
        <dbReference type="ARBA" id="ARBA00004624"/>
    </source>
</evidence>
<protein>
    <recommendedName>
        <fullName evidence="5">Exocyst complex component 8</fullName>
    </recommendedName>
</protein>
<evidence type="ECO:0000256" key="5">
    <source>
        <dbReference type="ARBA" id="ARBA00017509"/>
    </source>
</evidence>
<dbReference type="InterPro" id="IPR042561">
    <property type="entry name" value="Exo84_C_1"/>
</dbReference>
<evidence type="ECO:0000256" key="8">
    <source>
        <dbReference type="ARBA" id="ARBA00022927"/>
    </source>
</evidence>
<proteinExistence type="evidence at transcript level"/>
<keyword evidence="8" id="KW-0653">Protein transport</keyword>
<dbReference type="GO" id="GO:0000145">
    <property type="term" value="C:exocyst"/>
    <property type="evidence" value="ECO:0007669"/>
    <property type="project" value="InterPro"/>
</dbReference>
<accession>T2MA04</accession>
<dbReference type="Pfam" id="PF08700">
    <property type="entry name" value="VPS51_Exo84_N"/>
    <property type="match status" value="1"/>
</dbReference>
<reference evidence="11" key="1">
    <citation type="journal article" date="2013" name="Genome Biol. Evol.">
        <title>Punctuated emergences of genetic and phenotypic innovations in eumetazoan, bilaterian, euteleostome, and hominidae ancestors.</title>
        <authorList>
            <person name="Wenger Y."/>
            <person name="Galliot B."/>
        </authorList>
    </citation>
    <scope>NUCLEOTIDE SEQUENCE</scope>
    <source>
        <tissue evidence="11">Whole animals</tissue>
    </source>
</reference>
<dbReference type="GO" id="GO:0006893">
    <property type="term" value="P:Golgi to plasma membrane transport"/>
    <property type="evidence" value="ECO:0007669"/>
    <property type="project" value="TreeGrafter"/>
</dbReference>
<dbReference type="InterPro" id="IPR001849">
    <property type="entry name" value="PH_domain"/>
</dbReference>
<dbReference type="InterPro" id="IPR011993">
    <property type="entry name" value="PH-like_dom_sf"/>
</dbReference>
<dbReference type="InterPro" id="IPR016159">
    <property type="entry name" value="Cullin_repeat-like_dom_sf"/>
</dbReference>
<feature type="region of interest" description="Disordered" evidence="9">
    <location>
        <begin position="258"/>
        <end position="277"/>
    </location>
</feature>
<dbReference type="PANTHER" id="PTHR21426:SF12">
    <property type="entry name" value="EXOCYST COMPLEX COMPONENT 8"/>
    <property type="match status" value="1"/>
</dbReference>
<dbReference type="SUPFAM" id="SSF50729">
    <property type="entry name" value="PH domain-like"/>
    <property type="match status" value="1"/>
</dbReference>
<dbReference type="Gene3D" id="1.20.58.1220">
    <property type="entry name" value="Exo84p, C-terminal helical domain"/>
    <property type="match status" value="1"/>
</dbReference>
<dbReference type="GO" id="GO:0015031">
    <property type="term" value="P:protein transport"/>
    <property type="evidence" value="ECO:0007669"/>
    <property type="project" value="UniProtKB-KW"/>
</dbReference>
<comment type="similarity">
    <text evidence="4">Belongs to the EXO84 family.</text>
</comment>
<organism evidence="11">
    <name type="scientific">Hydra vulgaris</name>
    <name type="common">Hydra</name>
    <name type="synonym">Hydra attenuata</name>
    <dbReference type="NCBI Taxonomy" id="6087"/>
    <lineage>
        <taxon>Eukaryota</taxon>
        <taxon>Metazoa</taxon>
        <taxon>Cnidaria</taxon>
        <taxon>Hydrozoa</taxon>
        <taxon>Hydroidolina</taxon>
        <taxon>Anthoathecata</taxon>
        <taxon>Aplanulata</taxon>
        <taxon>Hydridae</taxon>
        <taxon>Hydra</taxon>
    </lineage>
</organism>
<evidence type="ECO:0000256" key="9">
    <source>
        <dbReference type="SAM" id="MobiDB-lite"/>
    </source>
</evidence>
<sequence length="867" mass="99860">MAFDEVSSPVLAKKFSAIDFNAEEYVKSILSKCDIYRTLYDQRNNIQTLGEETAVSLKKNVYKNYRQFIDTAKEISYLEAEMYQLSHLLTEQKALLADQIETVIFDQPKAVLVQKEEKNEEQNSKKKDFIASLKATKDVINQLILKELILNGELTEYDPETYSSIHKINAWLMTDTLLITTLLNNGKSTILTTFDLSDLAVVNVRDGQGAKNAFKVLYALETRMFSAPTKDMKLAWLDKIDRAKKNYGKTVLLDPPKMIDKTDKDKKSEGETEEKKIKPTISTNFPKIIESKSFPNLLNADWLNELPEDLDMSIAQRDFEGAVLLVEKARNYISGFPESPGLLEIKKNIDSRVQTLIGAFEKSLDNSNSSRHVSLRSIRVYILYLIRLGQAKLACKLFFRNRGFEIKNSFKQLKMEGAVTMYIAKLAEVFVNALIETGKEYKKIYPQNKNASAYLVWVHNELQCFTDKFSRQVFTRSTNISTIAACVHIALTECQRLESIGVDLTFDIQHMLLKDVMAIVFDTRDQLLERGKMRAMEDTWDEIDYSKSPDSLNDLKNEFELLRLEGIDAYFRGNVVCLSSSTLIFAKDILAFLFDGMQLYSSELHCTFIRCLVDIFKAQSIQFESLLKEQIMKPKRNMIFVNAEFVFSKVLSCIATQLEGLVRNDIAILFDIGEELTKLRKYDRTNSTFPGSRGGACHVICNEEIRRRIEELINDNTTTTIIEIKYALNVNVSIKTVRRWVTNLGYTYKITRPIYERRNDNDVKNLRIEYVRWYTSISPINRYRNIVFIDGSSFNSHKFCSHSWARRGVTPNPIIHPRQRNVSMILAVNGLNIIHCEAVSVSVNTFCFKNILMKLYKFWGQRKNSPW</sequence>
<keyword evidence="6" id="KW-0813">Transport</keyword>
<dbReference type="EMBL" id="HAAD01002664">
    <property type="protein sequence ID" value="CDG68896.1"/>
    <property type="molecule type" value="mRNA"/>
</dbReference>
<feature type="domain" description="PH" evidence="10">
    <location>
        <begin position="147"/>
        <end position="245"/>
    </location>
</feature>
<dbReference type="InterPro" id="IPR032403">
    <property type="entry name" value="Exo84_C"/>
</dbReference>
<evidence type="ECO:0000256" key="7">
    <source>
        <dbReference type="ARBA" id="ARBA00022483"/>
    </source>
</evidence>
<evidence type="ECO:0000256" key="1">
    <source>
        <dbReference type="ARBA" id="ARBA00002660"/>
    </source>
</evidence>
<dbReference type="AlphaFoldDB" id="T2MA04"/>
<dbReference type="Gene3D" id="1.20.58.1210">
    <property type="entry name" value="Exo84p, N-terminal helical domain"/>
    <property type="match status" value="1"/>
</dbReference>
<dbReference type="SMART" id="SM00233">
    <property type="entry name" value="PH"/>
    <property type="match status" value="1"/>
</dbReference>
<evidence type="ECO:0000256" key="6">
    <source>
        <dbReference type="ARBA" id="ARBA00022448"/>
    </source>
</evidence>
<dbReference type="SUPFAM" id="SSF74788">
    <property type="entry name" value="Cullin repeat-like"/>
    <property type="match status" value="1"/>
</dbReference>
<comment type="function">
    <text evidence="1">Component of the exocyst complex involved in the docking of exocytic vesicles with fusion sites on the plasma membrane.</text>
</comment>